<dbReference type="AlphaFoldDB" id="A0A9P0HAH6"/>
<evidence type="ECO:0000313" key="1">
    <source>
        <dbReference type="EMBL" id="CAH1398416.1"/>
    </source>
</evidence>
<evidence type="ECO:0000313" key="2">
    <source>
        <dbReference type="Proteomes" id="UP001152798"/>
    </source>
</evidence>
<gene>
    <name evidence="1" type="ORF">NEZAVI_LOCUS8069</name>
</gene>
<dbReference type="Proteomes" id="UP001152798">
    <property type="component" value="Chromosome 4"/>
</dbReference>
<proteinExistence type="predicted"/>
<organism evidence="1 2">
    <name type="scientific">Nezara viridula</name>
    <name type="common">Southern green stink bug</name>
    <name type="synonym">Cimex viridulus</name>
    <dbReference type="NCBI Taxonomy" id="85310"/>
    <lineage>
        <taxon>Eukaryota</taxon>
        <taxon>Metazoa</taxon>
        <taxon>Ecdysozoa</taxon>
        <taxon>Arthropoda</taxon>
        <taxon>Hexapoda</taxon>
        <taxon>Insecta</taxon>
        <taxon>Pterygota</taxon>
        <taxon>Neoptera</taxon>
        <taxon>Paraneoptera</taxon>
        <taxon>Hemiptera</taxon>
        <taxon>Heteroptera</taxon>
        <taxon>Panheteroptera</taxon>
        <taxon>Pentatomomorpha</taxon>
        <taxon>Pentatomoidea</taxon>
        <taxon>Pentatomidae</taxon>
        <taxon>Pentatominae</taxon>
        <taxon>Nezara</taxon>
    </lineage>
</organism>
<name>A0A9P0HAH6_NEZVI</name>
<dbReference type="EMBL" id="OV725080">
    <property type="protein sequence ID" value="CAH1398416.1"/>
    <property type="molecule type" value="Genomic_DNA"/>
</dbReference>
<protein>
    <submittedName>
        <fullName evidence="1">Uncharacterized protein</fullName>
    </submittedName>
</protein>
<accession>A0A9P0HAH6</accession>
<sequence>MVEKLCFKGVKECYYCWMKQCMSMNVFVDRGTESNILQNFEFQNLFKCKYFCHSLFTIT</sequence>
<keyword evidence="2" id="KW-1185">Reference proteome</keyword>
<reference evidence="1" key="1">
    <citation type="submission" date="2022-01" db="EMBL/GenBank/DDBJ databases">
        <authorList>
            <person name="King R."/>
        </authorList>
    </citation>
    <scope>NUCLEOTIDE SEQUENCE</scope>
</reference>